<proteinExistence type="predicted"/>
<gene>
    <name evidence="2" type="ORF">HD556DRAFT_848634</name>
</gene>
<dbReference type="RefSeq" id="XP_041155853.1">
    <property type="nucleotide sequence ID" value="XM_041311819.1"/>
</dbReference>
<dbReference type="GeneID" id="64605583"/>
<sequence length="174" mass="19291">MVTHISAGSCLTLFCSTDQFLQATSQTRRQSCCATSGSESASQCVTHCSHLMTSTCRIRLGGPNLEARQPPHVLRLCRDRCSPSYTWALWSHRSCSLIQTRSVFWSLEKLEAKQVIELGGLRQSRRVSRKWTVPKPHISGPRRRGGLSFGDTDTDGPRTLKNRSGRSRVATSAA</sequence>
<evidence type="ECO:0000313" key="2">
    <source>
        <dbReference type="EMBL" id="KAG1788662.1"/>
    </source>
</evidence>
<reference evidence="2" key="1">
    <citation type="journal article" date="2020" name="New Phytol.">
        <title>Comparative genomics reveals dynamic genome evolution in host specialist ectomycorrhizal fungi.</title>
        <authorList>
            <person name="Lofgren L.A."/>
            <person name="Nguyen N.H."/>
            <person name="Vilgalys R."/>
            <person name="Ruytinx J."/>
            <person name="Liao H.L."/>
            <person name="Branco S."/>
            <person name="Kuo A."/>
            <person name="LaButti K."/>
            <person name="Lipzen A."/>
            <person name="Andreopoulos W."/>
            <person name="Pangilinan J."/>
            <person name="Riley R."/>
            <person name="Hundley H."/>
            <person name="Na H."/>
            <person name="Barry K."/>
            <person name="Grigoriev I.V."/>
            <person name="Stajich J.E."/>
            <person name="Kennedy P.G."/>
        </authorList>
    </citation>
    <scope>NUCLEOTIDE SEQUENCE</scope>
    <source>
        <strain evidence="2">S12</strain>
    </source>
</reference>
<organism evidence="2 3">
    <name type="scientific">Suillus plorans</name>
    <dbReference type="NCBI Taxonomy" id="116603"/>
    <lineage>
        <taxon>Eukaryota</taxon>
        <taxon>Fungi</taxon>
        <taxon>Dikarya</taxon>
        <taxon>Basidiomycota</taxon>
        <taxon>Agaricomycotina</taxon>
        <taxon>Agaricomycetes</taxon>
        <taxon>Agaricomycetidae</taxon>
        <taxon>Boletales</taxon>
        <taxon>Suillineae</taxon>
        <taxon>Suillaceae</taxon>
        <taxon>Suillus</taxon>
    </lineage>
</organism>
<evidence type="ECO:0000256" key="1">
    <source>
        <dbReference type="SAM" id="MobiDB-lite"/>
    </source>
</evidence>
<dbReference type="AlphaFoldDB" id="A0A9P7DCM6"/>
<dbReference type="Proteomes" id="UP000719766">
    <property type="component" value="Unassembled WGS sequence"/>
</dbReference>
<feature type="region of interest" description="Disordered" evidence="1">
    <location>
        <begin position="129"/>
        <end position="174"/>
    </location>
</feature>
<keyword evidence="3" id="KW-1185">Reference proteome</keyword>
<evidence type="ECO:0000313" key="3">
    <source>
        <dbReference type="Proteomes" id="UP000719766"/>
    </source>
</evidence>
<comment type="caution">
    <text evidence="2">The sequence shown here is derived from an EMBL/GenBank/DDBJ whole genome shotgun (WGS) entry which is preliminary data.</text>
</comment>
<protein>
    <submittedName>
        <fullName evidence="2">Uncharacterized protein</fullName>
    </submittedName>
</protein>
<dbReference type="EMBL" id="JABBWE010000066">
    <property type="protein sequence ID" value="KAG1788662.1"/>
    <property type="molecule type" value="Genomic_DNA"/>
</dbReference>
<name>A0A9P7DCM6_9AGAM</name>
<accession>A0A9P7DCM6</accession>